<evidence type="ECO:0000313" key="4">
    <source>
        <dbReference type="Proteomes" id="UP000647587"/>
    </source>
</evidence>
<dbReference type="Pfam" id="PF00483">
    <property type="entry name" value="NTP_transferase"/>
    <property type="match status" value="1"/>
</dbReference>
<dbReference type="InterPro" id="IPR049577">
    <property type="entry name" value="GMPP_N"/>
</dbReference>
<keyword evidence="3" id="KW-0808">Transferase</keyword>
<accession>A0ABQ2F1W2</accession>
<dbReference type="SUPFAM" id="SSF159283">
    <property type="entry name" value="Guanosine diphospho-D-mannose pyrophosphorylase/mannose-6-phosphate isomerase linker domain"/>
    <property type="match status" value="1"/>
</dbReference>
<dbReference type="SUPFAM" id="SSF53448">
    <property type="entry name" value="Nucleotide-diphospho-sugar transferases"/>
    <property type="match status" value="1"/>
</dbReference>
<dbReference type="PANTHER" id="PTHR46390:SF1">
    <property type="entry name" value="MANNOSE-1-PHOSPHATE GUANYLYLTRANSFERASE"/>
    <property type="match status" value="1"/>
</dbReference>
<dbReference type="CDD" id="cd02509">
    <property type="entry name" value="GDP-M1P_Guanylyltransferase"/>
    <property type="match status" value="1"/>
</dbReference>
<proteinExistence type="predicted"/>
<dbReference type="RefSeq" id="WP_189011437.1">
    <property type="nucleotide sequence ID" value="NZ_BMPP01000021.1"/>
</dbReference>
<evidence type="ECO:0000259" key="1">
    <source>
        <dbReference type="Pfam" id="PF00483"/>
    </source>
</evidence>
<dbReference type="Pfam" id="PF22640">
    <property type="entry name" value="ManC_GMP_beta-helix"/>
    <property type="match status" value="1"/>
</dbReference>
<dbReference type="Gene3D" id="3.90.550.10">
    <property type="entry name" value="Spore Coat Polysaccharide Biosynthesis Protein SpsA, Chain A"/>
    <property type="match status" value="1"/>
</dbReference>
<dbReference type="InterPro" id="IPR051161">
    <property type="entry name" value="Mannose-6P_isomerase_type2"/>
</dbReference>
<feature type="domain" description="MannoseP isomerase/GMP-like beta-helix" evidence="2">
    <location>
        <begin position="286"/>
        <end position="342"/>
    </location>
</feature>
<dbReference type="Proteomes" id="UP000647587">
    <property type="component" value="Unassembled WGS sequence"/>
</dbReference>
<reference evidence="4" key="1">
    <citation type="journal article" date="2019" name="Int. J. Syst. Evol. Microbiol.">
        <title>The Global Catalogue of Microorganisms (GCM) 10K type strain sequencing project: providing services to taxonomists for standard genome sequencing and annotation.</title>
        <authorList>
            <consortium name="The Broad Institute Genomics Platform"/>
            <consortium name="The Broad Institute Genome Sequencing Center for Infectious Disease"/>
            <person name="Wu L."/>
            <person name="Ma J."/>
        </authorList>
    </citation>
    <scope>NUCLEOTIDE SEQUENCE [LARGE SCALE GENOMIC DNA]</scope>
    <source>
        <strain evidence="4">JCM 30331</strain>
    </source>
</reference>
<evidence type="ECO:0000313" key="3">
    <source>
        <dbReference type="EMBL" id="GGK39738.1"/>
    </source>
</evidence>
<dbReference type="InterPro" id="IPR054566">
    <property type="entry name" value="ManC/GMP-like_b-helix"/>
</dbReference>
<comment type="caution">
    <text evidence="3">The sequence shown here is derived from an EMBL/GenBank/DDBJ whole genome shotgun (WGS) entry which is preliminary data.</text>
</comment>
<protein>
    <submittedName>
        <fullName evidence="3">Mannose-1-phosphate guanylyltransferase</fullName>
    </submittedName>
</protein>
<keyword evidence="3" id="KW-0548">Nucleotidyltransferase</keyword>
<dbReference type="InterPro" id="IPR005835">
    <property type="entry name" value="NTP_transferase_dom"/>
</dbReference>
<dbReference type="InterPro" id="IPR029044">
    <property type="entry name" value="Nucleotide-diphossugar_trans"/>
</dbReference>
<feature type="domain" description="Nucleotidyl transferase" evidence="1">
    <location>
        <begin position="6"/>
        <end position="273"/>
    </location>
</feature>
<dbReference type="EMBL" id="BMPP01000021">
    <property type="protein sequence ID" value="GGK39738.1"/>
    <property type="molecule type" value="Genomic_DNA"/>
</dbReference>
<sequence>MTQFFPIILAGGKGERLWPASSSSSPKQFLQLLNGQSLLQATAERLTNVAGGWDGLWVVTARPWLEDVLTHLPTLPAHHLIIEPEGRDTGPAIAYAVTEAVRQAGEDVVLGFFPADHWIGDIENFERTIRAAIQLATEHDGIVTLGIPPQYPATGYGYIQAGDPVPGWDDWEGARVARFTEKPDLETAQQFVNSGQYLWNSGVFVMRAGVALRELQEHSPDIVGPLLEQGAAAYAQLPKLSFDYALMEKTRKALVIRAAFTWDDLGDWNALERVLGSQDGGNAVVGRHLGVDTHGAIIYSTDERDLIVTLGLEDLVIVRTGHTTLIARKDRVQELKTILVRLRESPDLSQFV</sequence>
<dbReference type="GO" id="GO:0016779">
    <property type="term" value="F:nucleotidyltransferase activity"/>
    <property type="evidence" value="ECO:0007669"/>
    <property type="project" value="UniProtKB-KW"/>
</dbReference>
<dbReference type="PANTHER" id="PTHR46390">
    <property type="entry name" value="MANNOSE-1-PHOSPHATE GUANYLYLTRANSFERASE"/>
    <property type="match status" value="1"/>
</dbReference>
<name>A0ABQ2F1W2_9DEIO</name>
<evidence type="ECO:0000259" key="2">
    <source>
        <dbReference type="Pfam" id="PF22640"/>
    </source>
</evidence>
<organism evidence="3 4">
    <name type="scientific">Deinococcus malanensis</name>
    <dbReference type="NCBI Taxonomy" id="1706855"/>
    <lineage>
        <taxon>Bacteria</taxon>
        <taxon>Thermotogati</taxon>
        <taxon>Deinococcota</taxon>
        <taxon>Deinococci</taxon>
        <taxon>Deinococcales</taxon>
        <taxon>Deinococcaceae</taxon>
        <taxon>Deinococcus</taxon>
    </lineage>
</organism>
<keyword evidence="4" id="KW-1185">Reference proteome</keyword>
<gene>
    <name evidence="3" type="ORF">GCM10008955_36970</name>
</gene>